<dbReference type="Pfam" id="PF01494">
    <property type="entry name" value="FAD_binding_3"/>
    <property type="match status" value="1"/>
</dbReference>
<dbReference type="GO" id="GO:0071949">
    <property type="term" value="F:FAD binding"/>
    <property type="evidence" value="ECO:0007669"/>
    <property type="project" value="InterPro"/>
</dbReference>
<name>A0A2V1ECK7_9PLEO</name>
<feature type="domain" description="FAD-binding" evidence="5">
    <location>
        <begin position="8"/>
        <end position="374"/>
    </location>
</feature>
<dbReference type="AlphaFoldDB" id="A0A2V1ECK7"/>
<keyword evidence="2" id="KW-0274">FAD</keyword>
<dbReference type="PANTHER" id="PTHR46972:SF1">
    <property type="entry name" value="FAD DEPENDENT OXIDOREDUCTASE DOMAIN-CONTAINING PROTEIN"/>
    <property type="match status" value="1"/>
</dbReference>
<organism evidence="6 7">
    <name type="scientific">Periconia macrospinosa</name>
    <dbReference type="NCBI Taxonomy" id="97972"/>
    <lineage>
        <taxon>Eukaryota</taxon>
        <taxon>Fungi</taxon>
        <taxon>Dikarya</taxon>
        <taxon>Ascomycota</taxon>
        <taxon>Pezizomycotina</taxon>
        <taxon>Dothideomycetes</taxon>
        <taxon>Pleosporomycetidae</taxon>
        <taxon>Pleosporales</taxon>
        <taxon>Massarineae</taxon>
        <taxon>Periconiaceae</taxon>
        <taxon>Periconia</taxon>
    </lineage>
</organism>
<evidence type="ECO:0000256" key="4">
    <source>
        <dbReference type="ARBA" id="ARBA00023033"/>
    </source>
</evidence>
<evidence type="ECO:0000313" key="7">
    <source>
        <dbReference type="Proteomes" id="UP000244855"/>
    </source>
</evidence>
<proteinExistence type="predicted"/>
<accession>A0A2V1ECK7</accession>
<evidence type="ECO:0000256" key="3">
    <source>
        <dbReference type="ARBA" id="ARBA00023002"/>
    </source>
</evidence>
<dbReference type="EMBL" id="KZ805301">
    <property type="protein sequence ID" value="PVI08263.1"/>
    <property type="molecule type" value="Genomic_DNA"/>
</dbReference>
<dbReference type="SUPFAM" id="SSF51905">
    <property type="entry name" value="FAD/NAD(P)-binding domain"/>
    <property type="match status" value="1"/>
</dbReference>
<dbReference type="PANTHER" id="PTHR46972">
    <property type="entry name" value="MONOOXYGENASE ASQM-RELATED"/>
    <property type="match status" value="1"/>
</dbReference>
<dbReference type="Proteomes" id="UP000244855">
    <property type="component" value="Unassembled WGS sequence"/>
</dbReference>
<keyword evidence="4 6" id="KW-0503">Monooxygenase</keyword>
<gene>
    <name evidence="6" type="ORF">DM02DRAFT_608327</name>
</gene>
<dbReference type="Gene3D" id="3.50.50.60">
    <property type="entry name" value="FAD/NAD(P)-binding domain"/>
    <property type="match status" value="1"/>
</dbReference>
<dbReference type="OrthoDB" id="655030at2759"/>
<evidence type="ECO:0000256" key="2">
    <source>
        <dbReference type="ARBA" id="ARBA00022827"/>
    </source>
</evidence>
<evidence type="ECO:0000313" key="6">
    <source>
        <dbReference type="EMBL" id="PVI08263.1"/>
    </source>
</evidence>
<sequence>MQSPNNLKIAIIGAGPASLTLAAILHHQNLPFTIFEAHTSLRNEGGSLDLHPATGQAALKEAGLWAQFVKHARPESDVAKAVDLITGEVYFDQNGPDKEETEGKSEEELFAGRPEIDRGALSKILYESLPEASVKWGKKLVKIEPSATAVKGKHDLYFADGTEERGVDLVVGADGAWSKVRSLLSTIQPQYSGISLIESWHRDVKSNPWLHDYVGAGTMFAFGQDCAVISQRQGDGSVRTYACLRTPEDFIQTCGIDWQDQDTARKDFVEQYLSHISEDLKWVVLECKDFSIPRSLYELPPTFTFSHREGVTLIGDAAHLMTPFAGIGVNVGMTDSLSLARQIITASKGEKTPDDALREYEADLFPRVEKAMQKTLHGKETHFTENGTKKMVDMMKGH</sequence>
<protein>
    <submittedName>
        <fullName evidence="6">Monooxygenase</fullName>
    </submittedName>
</protein>
<keyword evidence="7" id="KW-1185">Reference proteome</keyword>
<dbReference type="InterPro" id="IPR002938">
    <property type="entry name" value="FAD-bd"/>
</dbReference>
<evidence type="ECO:0000256" key="1">
    <source>
        <dbReference type="ARBA" id="ARBA00022630"/>
    </source>
</evidence>
<reference evidence="6 7" key="1">
    <citation type="journal article" date="2018" name="Sci. Rep.">
        <title>Comparative genomics provides insights into the lifestyle and reveals functional heterogeneity of dark septate endophytic fungi.</title>
        <authorList>
            <person name="Knapp D.G."/>
            <person name="Nemeth J.B."/>
            <person name="Barry K."/>
            <person name="Hainaut M."/>
            <person name="Henrissat B."/>
            <person name="Johnson J."/>
            <person name="Kuo A."/>
            <person name="Lim J.H.P."/>
            <person name="Lipzen A."/>
            <person name="Nolan M."/>
            <person name="Ohm R.A."/>
            <person name="Tamas L."/>
            <person name="Grigoriev I.V."/>
            <person name="Spatafora J.W."/>
            <person name="Nagy L.G."/>
            <person name="Kovacs G.M."/>
        </authorList>
    </citation>
    <scope>NUCLEOTIDE SEQUENCE [LARGE SCALE GENOMIC DNA]</scope>
    <source>
        <strain evidence="6 7">DSE2036</strain>
    </source>
</reference>
<dbReference type="InterPro" id="IPR036188">
    <property type="entry name" value="FAD/NAD-bd_sf"/>
</dbReference>
<dbReference type="GO" id="GO:0004497">
    <property type="term" value="F:monooxygenase activity"/>
    <property type="evidence" value="ECO:0007669"/>
    <property type="project" value="UniProtKB-KW"/>
</dbReference>
<dbReference type="PRINTS" id="PR00420">
    <property type="entry name" value="RNGMNOXGNASE"/>
</dbReference>
<dbReference type="STRING" id="97972.A0A2V1ECK7"/>
<keyword evidence="1" id="KW-0285">Flavoprotein</keyword>
<evidence type="ECO:0000259" key="5">
    <source>
        <dbReference type="Pfam" id="PF01494"/>
    </source>
</evidence>
<keyword evidence="3" id="KW-0560">Oxidoreductase</keyword>